<accession>A0ABU3NZI8</accession>
<proteinExistence type="predicted"/>
<keyword evidence="2" id="KW-1185">Reference proteome</keyword>
<protein>
    <recommendedName>
        <fullName evidence="3">Terminase</fullName>
    </recommendedName>
</protein>
<evidence type="ECO:0000313" key="2">
    <source>
        <dbReference type="Proteomes" id="UP001254848"/>
    </source>
</evidence>
<sequence length="458" mass="52141">MDQAPAMQPQRVIIPYRPRFPQTVIHPNLESHRFNVVVAHRRMGKTYLAINHMIKMAVNLRLPHGRYAYMAPLLKQAKMIAWDYLKRFTIPFPGRKVNESELWVEIPNCNGTTSRIYIMGADNPDAIRGIYLDGAILDEYGQFKPDVWGSVIRPLLADRNGWCVFMGTPKGQNQFYDIYLYAQKAMAENNPAWYCALFRADETGVLSPQELEDMRRTMSDAQFRQEFLCDFTASADNVLLTIDIVTAAAAKIFTPRDLQGSPKILGVDPARFGDDRSVFVPRWGLQMLNPEIYRKVDNMTLVGHLTRKVESFRPDMTFCDAGHGAGIIDRMRQLGYVDITEVAFGGTPIAPNQYVDKRSEMWGLMYEWFLLGGAIPNLPELKTDLVVPTFSYDANNRMKLESKDDIKKRLGKSPDLGDGLAVTFAFPVQPKDRMEAIAQYRQQGGVVFARQDFDPFKD</sequence>
<comment type="caution">
    <text evidence="1">The sequence shown here is derived from an EMBL/GenBank/DDBJ whole genome shotgun (WGS) entry which is preliminary data.</text>
</comment>
<name>A0ABU3NZI8_9FIRM</name>
<evidence type="ECO:0008006" key="3">
    <source>
        <dbReference type="Google" id="ProtNLM"/>
    </source>
</evidence>
<dbReference type="InterPro" id="IPR027417">
    <property type="entry name" value="P-loop_NTPase"/>
</dbReference>
<evidence type="ECO:0000313" key="1">
    <source>
        <dbReference type="EMBL" id="MDT8902195.1"/>
    </source>
</evidence>
<dbReference type="EMBL" id="JAUOZS010000001">
    <property type="protein sequence ID" value="MDT8902195.1"/>
    <property type="molecule type" value="Genomic_DNA"/>
</dbReference>
<dbReference type="Gene3D" id="3.40.50.300">
    <property type="entry name" value="P-loop containing nucleotide triphosphate hydrolases"/>
    <property type="match status" value="1"/>
</dbReference>
<dbReference type="Proteomes" id="UP001254848">
    <property type="component" value="Unassembled WGS sequence"/>
</dbReference>
<gene>
    <name evidence="1" type="ORF">Q4T40_13140</name>
</gene>
<dbReference type="Gene3D" id="3.30.420.240">
    <property type="match status" value="1"/>
</dbReference>
<reference evidence="1 2" key="1">
    <citation type="submission" date="2023-07" db="EMBL/GenBank/DDBJ databases">
        <title>The novel representative of Negativicutes class, Anaeroselena agilis gen. nov. sp. nov.</title>
        <authorList>
            <person name="Prokofeva M.I."/>
            <person name="Elcheninov A.G."/>
            <person name="Klyukina A."/>
            <person name="Kublanov I.V."/>
            <person name="Frolov E.N."/>
            <person name="Podosokorskaya O.A."/>
        </authorList>
    </citation>
    <scope>NUCLEOTIDE SEQUENCE [LARGE SCALE GENOMIC DNA]</scope>
    <source>
        <strain evidence="1 2">4137-cl</strain>
    </source>
</reference>
<organism evidence="1 2">
    <name type="scientific">Anaeroselena agilis</name>
    <dbReference type="NCBI Taxonomy" id="3063788"/>
    <lineage>
        <taxon>Bacteria</taxon>
        <taxon>Bacillati</taxon>
        <taxon>Bacillota</taxon>
        <taxon>Negativicutes</taxon>
        <taxon>Acetonemataceae</taxon>
        <taxon>Anaeroselena</taxon>
    </lineage>
</organism>
<dbReference type="RefSeq" id="WP_413780681.1">
    <property type="nucleotide sequence ID" value="NZ_JAUOZS010000001.1"/>
</dbReference>